<comment type="subunit">
    <text evidence="1">Component of the lipopolysaccharide transport and assembly complex.</text>
</comment>
<keyword evidence="1" id="KW-0998">Cell outer membrane</keyword>
<dbReference type="PANTHER" id="PTHR30189:SF1">
    <property type="entry name" value="LPS-ASSEMBLY PROTEIN LPTD"/>
    <property type="match status" value="1"/>
</dbReference>
<dbReference type="GO" id="GO:0015920">
    <property type="term" value="P:lipopolysaccharide transport"/>
    <property type="evidence" value="ECO:0007669"/>
    <property type="project" value="InterPro"/>
</dbReference>
<protein>
    <recommendedName>
        <fullName evidence="1">LPS-assembly protein LptD</fullName>
    </recommendedName>
</protein>
<dbReference type="RefSeq" id="WP_108915887.1">
    <property type="nucleotide sequence ID" value="NZ_BGJY01000006.1"/>
</dbReference>
<reference evidence="4 5" key="1">
    <citation type="journal article" date="2018" name="Appl. Microbiol. Biotechnol.">
        <title>Co-cultivation of the strictly anaerobic methanogen Methanosarcina barkeri with aerobic methanotrophs in an oxygen-limited membrane bioreactor.</title>
        <authorList>
            <person name="In 't Zandt M.H."/>
            <person name="van den Bosch T.J.M."/>
            <person name="Rijkers R."/>
            <person name="van Kessel M.A.H.J."/>
            <person name="Jetten M.S.M."/>
            <person name="Welte C.U."/>
        </authorList>
    </citation>
    <scope>NUCLEOTIDE SEQUENCE [LARGE SCALE GENOMIC DNA]</scope>
    <source>
        <strain evidence="4 5">DSM 17706</strain>
    </source>
</reference>
<dbReference type="GO" id="GO:0043165">
    <property type="term" value="P:Gram-negative-bacterium-type cell outer membrane assembly"/>
    <property type="evidence" value="ECO:0007669"/>
    <property type="project" value="UniProtKB-UniRule"/>
</dbReference>
<dbReference type="GO" id="GO:0009279">
    <property type="term" value="C:cell outer membrane"/>
    <property type="evidence" value="ECO:0007669"/>
    <property type="project" value="UniProtKB-SubCell"/>
</dbReference>
<keyword evidence="5" id="KW-1185">Reference proteome</keyword>
<evidence type="ECO:0000313" key="4">
    <source>
        <dbReference type="EMBL" id="PWB95216.1"/>
    </source>
</evidence>
<dbReference type="GO" id="GO:1990351">
    <property type="term" value="C:transporter complex"/>
    <property type="evidence" value="ECO:0007669"/>
    <property type="project" value="TreeGrafter"/>
</dbReference>
<comment type="subcellular location">
    <subcellularLocation>
        <location evidence="1">Cell outer membrane</location>
    </subcellularLocation>
</comment>
<dbReference type="Gene3D" id="2.60.450.10">
    <property type="entry name" value="Lipopolysaccharide (LPS) transport protein A like domain"/>
    <property type="match status" value="1"/>
</dbReference>
<accession>A0A2U1SUE7</accession>
<evidence type="ECO:0000256" key="1">
    <source>
        <dbReference type="HAMAP-Rule" id="MF_01411"/>
    </source>
</evidence>
<dbReference type="InterPro" id="IPR020889">
    <property type="entry name" value="LipoPS_assembly_LptD"/>
</dbReference>
<dbReference type="Pfam" id="PF04453">
    <property type="entry name" value="LptD"/>
    <property type="match status" value="1"/>
</dbReference>
<dbReference type="OrthoDB" id="9760225at2"/>
<comment type="caution">
    <text evidence="1">Lacks conserved residue(s) required for the propagation of feature annotation.</text>
</comment>
<gene>
    <name evidence="1" type="primary">lptD</name>
    <name evidence="4" type="ORF">C5689_03475</name>
</gene>
<dbReference type="PANTHER" id="PTHR30189">
    <property type="entry name" value="LPS-ASSEMBLY PROTEIN"/>
    <property type="match status" value="1"/>
</dbReference>
<comment type="similarity">
    <text evidence="1">Belongs to the LptD family.</text>
</comment>
<feature type="region of interest" description="Disordered" evidence="2">
    <location>
        <begin position="1"/>
        <end position="23"/>
    </location>
</feature>
<feature type="domain" description="LptD C-terminal" evidence="3">
    <location>
        <begin position="319"/>
        <end position="760"/>
    </location>
</feature>
<feature type="compositionally biased region" description="Basic and acidic residues" evidence="2">
    <location>
        <begin position="1"/>
        <end position="18"/>
    </location>
</feature>
<proteinExistence type="inferred from homology"/>
<dbReference type="EMBL" id="PUIV01000003">
    <property type="protein sequence ID" value="PWB95216.1"/>
    <property type="molecule type" value="Genomic_DNA"/>
</dbReference>
<evidence type="ECO:0000259" key="3">
    <source>
        <dbReference type="Pfam" id="PF04453"/>
    </source>
</evidence>
<dbReference type="InterPro" id="IPR050218">
    <property type="entry name" value="LptD"/>
</dbReference>
<comment type="caution">
    <text evidence="4">The sequence shown here is derived from an EMBL/GenBank/DDBJ whole genome shotgun (WGS) entry which is preliminary data.</text>
</comment>
<comment type="function">
    <text evidence="1">Involved in the assembly of lipopolysaccharide (LPS) at the surface of the outer membrane.</text>
</comment>
<keyword evidence="1" id="KW-0732">Signal</keyword>
<organism evidence="4 5">
    <name type="scientific">Methylosinus sporium</name>
    <dbReference type="NCBI Taxonomy" id="428"/>
    <lineage>
        <taxon>Bacteria</taxon>
        <taxon>Pseudomonadati</taxon>
        <taxon>Pseudomonadota</taxon>
        <taxon>Alphaproteobacteria</taxon>
        <taxon>Hyphomicrobiales</taxon>
        <taxon>Methylocystaceae</taxon>
        <taxon>Methylosinus</taxon>
    </lineage>
</organism>
<evidence type="ECO:0000256" key="2">
    <source>
        <dbReference type="SAM" id="MobiDB-lite"/>
    </source>
</evidence>
<dbReference type="Proteomes" id="UP000245137">
    <property type="component" value="Unassembled WGS sequence"/>
</dbReference>
<evidence type="ECO:0000313" key="5">
    <source>
        <dbReference type="Proteomes" id="UP000245137"/>
    </source>
</evidence>
<dbReference type="InterPro" id="IPR007543">
    <property type="entry name" value="LptD_C"/>
</dbReference>
<dbReference type="AlphaFoldDB" id="A0A2U1SUE7"/>
<name>A0A2U1SUE7_METSR</name>
<keyword evidence="1" id="KW-0472">Membrane</keyword>
<dbReference type="HAMAP" id="MF_01411">
    <property type="entry name" value="LPS_assembly_LptD"/>
    <property type="match status" value="1"/>
</dbReference>
<sequence>MESRRRSRESRPGPERIRSGPASSRLLSRLSPALAVLLFAAPVVGRAQPLAAPPPESAQRMVVEAKELAYDERRNVVTARGSVQIFYKGRVLEADRVVYDRNTQRVFAEGHAKLTEKDGSIAYADRFDFTDDFKNGFIDSLQVESAESTHFTSPRAERAGEVTTFEQGAYTACDACQNDPSKPRLWTVHAKRIIHDNDEKVIYYEDASLELFGTPIAYVPYFWSADPSVKRKSGFLNPQLTYRQQLGFGVGVPYYWAIAPNYDLTITPTGFTRQGPFLAAEFRHRLENGSYVIRAEGTHVSDPSAFTIAPYGARNERWRGSIYSNGEFAINDYWRFGWDATVLSDRYFLQDYKQYNSFLQNYFFREASSTVYLTGQGPRSYFDLRGYYFQGLSASDVQAQQPVVHPLLDYNRSFAVDPAKTFGIGGQITLDANFTSTSASIANYESIQPRTLDSLYGLYNVCQLYSPSVDPYKSGCLLRGVGGDYQHATAMASWQRRFIDPIGGAWTPFAFTRVTGSYLNYDSTNSYAAYNSVGQPIPNSAQSLFVNGADSVFRGQATPGGGVEWRYPILARSNLGDLVVEPIAQVVARPNQSSIPSLVNMDAQSLVFDDSNLFEWSKYSGYDRFETGTRINYGGQGTLTFANGGFINALVGQSRQLAGKNGYSTADAANVGLSSGLDTRTSDWVGRLAIAPSSFFSIVGKGRFDPDGLRGRRIDVIASFKLDPLTVNLQYANYASQPVIGFDQRRQGMSVNGRYDITKNYFLTGSATFDMSRYLYNSLTVSPATNITLTGSTITGSAPLFSVAALGLGGGYHDECTTVSVNYSSVFQGNTSTGLSRNQTIMVSLQLRTLGDAKFNYGLGSLQLNDGVRTQP</sequence>